<name>A0A8J7M056_9BACT</name>
<gene>
    <name evidence="1" type="ORF">JFN93_01810</name>
</gene>
<evidence type="ECO:0000313" key="2">
    <source>
        <dbReference type="Proteomes" id="UP000636888"/>
    </source>
</evidence>
<dbReference type="AlphaFoldDB" id="A0A8J7M056"/>
<dbReference type="RefSeq" id="WP_199382284.1">
    <property type="nucleotide sequence ID" value="NZ_JAEMHM010000002.1"/>
</dbReference>
<organism evidence="1 2">
    <name type="scientific">Geomesophilobacter sediminis</name>
    <dbReference type="NCBI Taxonomy" id="2798584"/>
    <lineage>
        <taxon>Bacteria</taxon>
        <taxon>Pseudomonadati</taxon>
        <taxon>Thermodesulfobacteriota</taxon>
        <taxon>Desulfuromonadia</taxon>
        <taxon>Geobacterales</taxon>
        <taxon>Geobacteraceae</taxon>
        <taxon>Geomesophilobacter</taxon>
    </lineage>
</organism>
<protein>
    <recommendedName>
        <fullName evidence="3">PEGA domain-containing protein</fullName>
    </recommendedName>
</protein>
<reference evidence="1" key="1">
    <citation type="submission" date="2020-12" db="EMBL/GenBank/DDBJ databases">
        <title>Geomonas sp. Red875, isolated from river sediment.</title>
        <authorList>
            <person name="Xu Z."/>
            <person name="Zhang Z."/>
            <person name="Masuda Y."/>
            <person name="Itoh H."/>
            <person name="Senoo K."/>
        </authorList>
    </citation>
    <scope>NUCLEOTIDE SEQUENCE</scope>
    <source>
        <strain evidence="1">Red875</strain>
    </source>
</reference>
<keyword evidence="2" id="KW-1185">Reference proteome</keyword>
<dbReference type="EMBL" id="JAEMHM010000002">
    <property type="protein sequence ID" value="MBJ6723432.1"/>
    <property type="molecule type" value="Genomic_DNA"/>
</dbReference>
<evidence type="ECO:0008006" key="3">
    <source>
        <dbReference type="Google" id="ProtNLM"/>
    </source>
</evidence>
<accession>A0A8J7M056</accession>
<sequence>MHHLYRLFIVLILCSVLPTVATAGWFSKDPLKREIISTPAGAKVSYSLKGEDQWVALGTTPFADQFEPDKFPAGYYRVEKEGYKSETRLQPAPPANGKPQSFKLAFSMQPITTIRLTVTSKPSEAMILFGTDKNNITKQLGPTPYKESKTDAASEEKPSWEKGYYLARLNGYRPKMIATEASSSDVELHFDLEPLPTAPAPPEIEYPDADAVAYKPVFIDAFKNPDEEIPTAAAVAVMDFNGVPKDVQTTITDSLILKLQRKGFPVLEREYLEKAIADVNGPAPAPVAAGATEAVGSVAVPAPAAGLDARKRLSGIELIKNIADPLKTRYFLIGSITEYSSAKEDVTIAPTISAKEKTRYQKDYDAYVGYFKAENLALPQQPKTLQEWELDYGSKGRSAKMHVARVAVTAKLLDVKTSKTVWTGMLNISDSGLQRALNKVLDAIAESIAKGETTEGRKKQ</sequence>
<dbReference type="Proteomes" id="UP000636888">
    <property type="component" value="Unassembled WGS sequence"/>
</dbReference>
<evidence type="ECO:0000313" key="1">
    <source>
        <dbReference type="EMBL" id="MBJ6723432.1"/>
    </source>
</evidence>
<comment type="caution">
    <text evidence="1">The sequence shown here is derived from an EMBL/GenBank/DDBJ whole genome shotgun (WGS) entry which is preliminary data.</text>
</comment>
<proteinExistence type="predicted"/>